<keyword evidence="3" id="KW-1185">Reference proteome</keyword>
<dbReference type="Proteomes" id="UP001627408">
    <property type="component" value="Unassembled WGS sequence"/>
</dbReference>
<evidence type="ECO:0000259" key="1">
    <source>
        <dbReference type="SMART" id="SM00091"/>
    </source>
</evidence>
<dbReference type="Pfam" id="PF12860">
    <property type="entry name" value="PAS_7"/>
    <property type="match status" value="1"/>
</dbReference>
<protein>
    <submittedName>
        <fullName evidence="2">PAS-domain containing protein</fullName>
    </submittedName>
</protein>
<organism evidence="2 3">
    <name type="scientific">Tateyamaria armeniaca</name>
    <dbReference type="NCBI Taxonomy" id="2518930"/>
    <lineage>
        <taxon>Bacteria</taxon>
        <taxon>Pseudomonadati</taxon>
        <taxon>Pseudomonadota</taxon>
        <taxon>Alphaproteobacteria</taxon>
        <taxon>Rhodobacterales</taxon>
        <taxon>Roseobacteraceae</taxon>
        <taxon>Tateyamaria</taxon>
    </lineage>
</organism>
<evidence type="ECO:0000313" key="3">
    <source>
        <dbReference type="Proteomes" id="UP001627408"/>
    </source>
</evidence>
<dbReference type="Gene3D" id="3.30.450.20">
    <property type="entry name" value="PAS domain"/>
    <property type="match status" value="2"/>
</dbReference>
<dbReference type="SMART" id="SM00091">
    <property type="entry name" value="PAS"/>
    <property type="match status" value="2"/>
</dbReference>
<sequence length="465" mass="51648">MHFLFCDLDLEHATEQARAVLFKETGETDWHALRAALMARFPGLPDADGLRTLESLTLHSAALDDPAILHLDREQEMTRVVIEHEFMTDASSVHAAKSIEAELGTLRLAASASPYPIWLVGMDGRIQWFNTAYETLATAARPDQTGMDEPLFTPDPDELDDKRTLRVAVKIAETGTTEWYNVTATEVDGGIIYHAVDINAVIEAEVAQRNFVQTLAKTFAHLSIGLAIFDRNGQLALFNPAMVDLTSLPVEFLSGRPALLAFFDRLRDNRVMPEPKNYSSWRQEISDMIAAATHASYQETWTLDTGHTYRVSGRPHPDGAVAFLIEDITAEISLTRNFRAELELGQSLMDTFEDALAVFSSAGVLTFCNSAFREMWNMDPDCSFADVTIVDSIKEWQAQTAPNPAWADIRDFVMKLGERAPWEADVIHLQDGPYTVRLSPIASGATVVRFAENLPLPAPAPRIKV</sequence>
<dbReference type="InterPro" id="IPR000014">
    <property type="entry name" value="PAS"/>
</dbReference>
<dbReference type="EMBL" id="JBHDIY010000002">
    <property type="protein sequence ID" value="MFL4469395.1"/>
    <property type="molecule type" value="Genomic_DNA"/>
</dbReference>
<accession>A0ABW8UQJ7</accession>
<evidence type="ECO:0000313" key="2">
    <source>
        <dbReference type="EMBL" id="MFL4469395.1"/>
    </source>
</evidence>
<reference evidence="2 3" key="1">
    <citation type="submission" date="2024-08" db="EMBL/GenBank/DDBJ databases">
        <title>Tateyamaria sp. nov., isolated from marine algae.</title>
        <authorList>
            <person name="Choi B.J."/>
            <person name="Kim J.M."/>
            <person name="Lee J.K."/>
            <person name="Choi D.G."/>
            <person name="Bayburt H."/>
            <person name="Baek J.H."/>
            <person name="Han D.M."/>
            <person name="Jeon C.O."/>
        </authorList>
    </citation>
    <scope>NUCLEOTIDE SEQUENCE [LARGE SCALE GENOMIC DNA]</scope>
    <source>
        <strain evidence="2 3">KMU-156</strain>
    </source>
</reference>
<feature type="domain" description="PAS" evidence="1">
    <location>
        <begin position="104"/>
        <end position="170"/>
    </location>
</feature>
<dbReference type="SUPFAM" id="SSF55785">
    <property type="entry name" value="PYP-like sensor domain (PAS domain)"/>
    <property type="match status" value="3"/>
</dbReference>
<name>A0ABW8UQJ7_9RHOB</name>
<proteinExistence type="predicted"/>
<gene>
    <name evidence="2" type="ORF">ACERZ8_05740</name>
</gene>
<feature type="domain" description="PAS" evidence="1">
    <location>
        <begin position="213"/>
        <end position="280"/>
    </location>
</feature>
<dbReference type="RefSeq" id="WP_407591219.1">
    <property type="nucleotide sequence ID" value="NZ_JBHDIY010000002.1"/>
</dbReference>
<dbReference type="InterPro" id="IPR035965">
    <property type="entry name" value="PAS-like_dom_sf"/>
</dbReference>
<comment type="caution">
    <text evidence="2">The sequence shown here is derived from an EMBL/GenBank/DDBJ whole genome shotgun (WGS) entry which is preliminary data.</text>
</comment>